<organism evidence="1 2">
    <name type="scientific">Paenibacillus phytorum</name>
    <dbReference type="NCBI Taxonomy" id="2654977"/>
    <lineage>
        <taxon>Bacteria</taxon>
        <taxon>Bacillati</taxon>
        <taxon>Bacillota</taxon>
        <taxon>Bacilli</taxon>
        <taxon>Bacillales</taxon>
        <taxon>Paenibacillaceae</taxon>
        <taxon>Paenibacillus</taxon>
    </lineage>
</organism>
<protein>
    <recommendedName>
        <fullName evidence="3">ClpX-type ZB domain-containing protein</fullName>
    </recommendedName>
</protein>
<accession>A0ABX1XVK4</accession>
<name>A0ABX1XVK4_9BACL</name>
<proteinExistence type="predicted"/>
<reference evidence="1 2" key="1">
    <citation type="submission" date="2019-10" db="EMBL/GenBank/DDBJ databases">
        <title>Description of Paenibacillus terrestris sp. nov.</title>
        <authorList>
            <person name="Carlier A."/>
            <person name="Qi S."/>
        </authorList>
    </citation>
    <scope>NUCLEOTIDE SEQUENCE [LARGE SCALE GENOMIC DNA]</scope>
    <source>
        <strain evidence="1 2">LMG 31458</strain>
    </source>
</reference>
<dbReference type="RefSeq" id="WP_171643845.1">
    <property type="nucleotide sequence ID" value="NZ_WHOA01000095.1"/>
</dbReference>
<gene>
    <name evidence="1" type="ORF">GC098_14160</name>
</gene>
<evidence type="ECO:0008006" key="3">
    <source>
        <dbReference type="Google" id="ProtNLM"/>
    </source>
</evidence>
<dbReference type="Proteomes" id="UP000616779">
    <property type="component" value="Unassembled WGS sequence"/>
</dbReference>
<evidence type="ECO:0000313" key="1">
    <source>
        <dbReference type="EMBL" id="NOU72557.1"/>
    </source>
</evidence>
<keyword evidence="2" id="KW-1185">Reference proteome</keyword>
<comment type="caution">
    <text evidence="1">The sequence shown here is derived from an EMBL/GenBank/DDBJ whole genome shotgun (WGS) entry which is preliminary data.</text>
</comment>
<evidence type="ECO:0000313" key="2">
    <source>
        <dbReference type="Proteomes" id="UP000616779"/>
    </source>
</evidence>
<dbReference type="EMBL" id="WHOA01000095">
    <property type="protein sequence ID" value="NOU72557.1"/>
    <property type="molecule type" value="Genomic_DNA"/>
</dbReference>
<sequence length="123" mass="14017">MFSFVKTYGRGLNKAFTKLWEDWDSNHDDSIELCHAYPFECSLDELTIEVGNWRDVVETIGREPELIPVSESKCDCCGRLVAPQKLEPLILSDFDGNVCETCVELVRTGCQVLEQDDWLPGEK</sequence>